<feature type="compositionally biased region" description="Basic and acidic residues" evidence="1">
    <location>
        <begin position="89"/>
        <end position="105"/>
    </location>
</feature>
<protein>
    <submittedName>
        <fullName evidence="2">Predicted protein</fullName>
    </submittedName>
</protein>
<evidence type="ECO:0000313" key="2">
    <source>
        <dbReference type="EMBL" id="BAJ90373.1"/>
    </source>
</evidence>
<reference evidence="2" key="1">
    <citation type="journal article" date="2011" name="Plant Physiol.">
        <title>Comprehensive sequence analysis of 24,783 barley full-length cDNAs derived from 12 clone libraries.</title>
        <authorList>
            <person name="Matsumoto T."/>
            <person name="Tanaka T."/>
            <person name="Sakai H."/>
            <person name="Amano N."/>
            <person name="Kanamori H."/>
            <person name="Kurita K."/>
            <person name="Kikuta A."/>
            <person name="Kamiya K."/>
            <person name="Yamamoto M."/>
            <person name="Ikawa H."/>
            <person name="Fujii N."/>
            <person name="Hori K."/>
            <person name="Itoh T."/>
            <person name="Sato K."/>
        </authorList>
    </citation>
    <scope>NUCLEOTIDE SEQUENCE</scope>
    <source>
        <tissue evidence="2">Shoot</tissue>
    </source>
</reference>
<dbReference type="EMBL" id="AK359162">
    <property type="protein sequence ID" value="BAJ90373.1"/>
    <property type="molecule type" value="mRNA"/>
</dbReference>
<feature type="region of interest" description="Disordered" evidence="1">
    <location>
        <begin position="81"/>
        <end position="105"/>
    </location>
</feature>
<name>F2D5K2_HORVV</name>
<dbReference type="AlphaFoldDB" id="F2D5K2"/>
<feature type="compositionally biased region" description="Basic and acidic residues" evidence="1">
    <location>
        <begin position="1"/>
        <end position="14"/>
    </location>
</feature>
<accession>F2D5K2</accession>
<feature type="region of interest" description="Disordered" evidence="1">
    <location>
        <begin position="1"/>
        <end position="23"/>
    </location>
</feature>
<evidence type="ECO:0000256" key="1">
    <source>
        <dbReference type="SAM" id="MobiDB-lite"/>
    </source>
</evidence>
<sequence>MRSNEESAIHESPDRPPTPPGLSRRCLKARCHRQGPCFFYKCRYFLRPSSLEMIYSARVPLFLSRSRWTLSIVGRPADSFAAATVTGEGQKRSGDRGGDSVGKFD</sequence>
<proteinExistence type="evidence at transcript level"/>
<organism evidence="2">
    <name type="scientific">Hordeum vulgare subsp. vulgare</name>
    <name type="common">Domesticated barley</name>
    <dbReference type="NCBI Taxonomy" id="112509"/>
    <lineage>
        <taxon>Eukaryota</taxon>
        <taxon>Viridiplantae</taxon>
        <taxon>Streptophyta</taxon>
        <taxon>Embryophyta</taxon>
        <taxon>Tracheophyta</taxon>
        <taxon>Spermatophyta</taxon>
        <taxon>Magnoliopsida</taxon>
        <taxon>Liliopsida</taxon>
        <taxon>Poales</taxon>
        <taxon>Poaceae</taxon>
        <taxon>BOP clade</taxon>
        <taxon>Pooideae</taxon>
        <taxon>Triticodae</taxon>
        <taxon>Triticeae</taxon>
        <taxon>Hordeinae</taxon>
        <taxon>Hordeum</taxon>
    </lineage>
</organism>